<dbReference type="Proteomes" id="UP000034565">
    <property type="component" value="Unassembled WGS sequence"/>
</dbReference>
<feature type="compositionally biased region" description="Polar residues" evidence="1">
    <location>
        <begin position="235"/>
        <end position="245"/>
    </location>
</feature>
<evidence type="ECO:0000313" key="3">
    <source>
        <dbReference type="EMBL" id="KKU68078.1"/>
    </source>
</evidence>
<dbReference type="Pfam" id="PF02646">
    <property type="entry name" value="RmuC"/>
    <property type="match status" value="1"/>
</dbReference>
<feature type="region of interest" description="Disordered" evidence="1">
    <location>
        <begin position="235"/>
        <end position="265"/>
    </location>
</feature>
<dbReference type="InterPro" id="IPR003798">
    <property type="entry name" value="DNA_recombination_RmuC"/>
</dbReference>
<sequence>MANASITPSFLFPIPQATVKTKASDKRPMTNISLHHTGGSFHTVNPTPIQARSAMIRLDMGLFFLVIAVIIAGFGITLFLLRQWLNQRPTQDPILTDWLKSTSSQLNDRLDNAARVISDVQKNLGEMSEVGRGIKSLQEFLQSPKLRGGIGEEVLKEMIGQTFPKNAFHLQYRFKTGGIVDAVLKTDAGLLCIDSKFPMENFNRMQCPRLSRVSKHFICSSPGLIAVFPGQRTGNQIPSSIPTSSRHSKRLFQSGRKPGRPRPPRHQFLQHHELCQPVLHRHGPKTLSNSNPQGTKRVGSAHFLVTTPTLASTTTMSPVFKIFVAFSVPTMQGISNSREMMAACEVIPPISVTIAAAFTI</sequence>
<keyword evidence="2" id="KW-1133">Transmembrane helix</keyword>
<name>A0A0G1UPS3_9BACT</name>
<comment type="caution">
    <text evidence="3">The sequence shown here is derived from an EMBL/GenBank/DDBJ whole genome shotgun (WGS) entry which is preliminary data.</text>
</comment>
<gene>
    <name evidence="3" type="ORF">UX92_C0024G0013</name>
</gene>
<dbReference type="EMBL" id="LCOA01000024">
    <property type="protein sequence ID" value="KKU68078.1"/>
    <property type="molecule type" value="Genomic_DNA"/>
</dbReference>
<feature type="transmembrane region" description="Helical" evidence="2">
    <location>
        <begin position="62"/>
        <end position="81"/>
    </location>
</feature>
<organism evidence="3">
    <name type="scientific">Candidatus Amesbacteria bacterium GW2011_GWA1_47_20</name>
    <dbReference type="NCBI Taxonomy" id="1618354"/>
    <lineage>
        <taxon>Bacteria</taxon>
        <taxon>Candidatus Amesiibacteriota</taxon>
    </lineage>
</organism>
<accession>A0A0G1UPS3</accession>
<evidence type="ECO:0000256" key="1">
    <source>
        <dbReference type="SAM" id="MobiDB-lite"/>
    </source>
</evidence>
<keyword evidence="2" id="KW-0472">Membrane</keyword>
<proteinExistence type="predicted"/>
<protein>
    <submittedName>
        <fullName evidence="3">Uncharacterized protein</fullName>
    </submittedName>
</protein>
<reference evidence="3" key="1">
    <citation type="journal article" date="2015" name="Nature">
        <title>rRNA introns, odd ribosomes, and small enigmatic genomes across a large radiation of phyla.</title>
        <authorList>
            <person name="Brown C.T."/>
            <person name="Hug L.A."/>
            <person name="Thomas B.C."/>
            <person name="Sharon I."/>
            <person name="Castelle C.J."/>
            <person name="Singh A."/>
            <person name="Wilkins M.J."/>
            <person name="Williams K.H."/>
            <person name="Banfield J.F."/>
        </authorList>
    </citation>
    <scope>NUCLEOTIDE SEQUENCE [LARGE SCALE GENOMIC DNA]</scope>
</reference>
<keyword evidence="2" id="KW-0812">Transmembrane</keyword>
<dbReference type="AlphaFoldDB" id="A0A0G1UPS3"/>
<evidence type="ECO:0000256" key="2">
    <source>
        <dbReference type="SAM" id="Phobius"/>
    </source>
</evidence>